<dbReference type="InterPro" id="IPR043714">
    <property type="entry name" value="DUF5655"/>
</dbReference>
<dbReference type="AlphaFoldDB" id="A0A7R6PGP5"/>
<dbReference type="Proteomes" id="UP000595332">
    <property type="component" value="Chromosome"/>
</dbReference>
<feature type="domain" description="DUF5655" evidence="1">
    <location>
        <begin position="201"/>
        <end position="313"/>
    </location>
</feature>
<evidence type="ECO:0000259" key="1">
    <source>
        <dbReference type="Pfam" id="PF18899"/>
    </source>
</evidence>
<evidence type="ECO:0000313" key="3">
    <source>
        <dbReference type="Proteomes" id="UP000595332"/>
    </source>
</evidence>
<dbReference type="Gene3D" id="3.40.1350.10">
    <property type="match status" value="1"/>
</dbReference>
<evidence type="ECO:0000313" key="2">
    <source>
        <dbReference type="EMBL" id="BBB29887.1"/>
    </source>
</evidence>
<proteinExistence type="predicted"/>
<reference evidence="2 3" key="1">
    <citation type="journal article" date="2008" name="Int. J. Syst. Evol. Microbiol.">
        <title>Neptunomonas japonica sp. nov., an Osedax japonicus symbiont-like bacterium isolated from sediment adjacent to sperm whale carcasses off Kagoshima, Japan.</title>
        <authorList>
            <person name="Miyazaki M."/>
            <person name="Nogi Y."/>
            <person name="Fujiwara Y."/>
            <person name="Kawato M."/>
            <person name="Kubokawa K."/>
            <person name="Horikoshi K."/>
        </authorList>
    </citation>
    <scope>NUCLEOTIDE SEQUENCE [LARGE SCALE GENOMIC DNA]</scope>
    <source>
        <strain evidence="2 3">JAMM 1380</strain>
    </source>
</reference>
<dbReference type="RefSeq" id="WP_201347111.1">
    <property type="nucleotide sequence ID" value="NZ_AP014546.1"/>
</dbReference>
<organism evidence="2 3">
    <name type="scientific">Neptunomonas japonica JAMM 1380</name>
    <dbReference type="NCBI Taxonomy" id="1441457"/>
    <lineage>
        <taxon>Bacteria</taxon>
        <taxon>Pseudomonadati</taxon>
        <taxon>Pseudomonadota</taxon>
        <taxon>Gammaproteobacteria</taxon>
        <taxon>Oceanospirillales</taxon>
        <taxon>Oceanospirillaceae</taxon>
        <taxon>Neptunomonas</taxon>
    </lineage>
</organism>
<keyword evidence="3" id="KW-1185">Reference proteome</keyword>
<accession>A0A7R6PGP5</accession>
<protein>
    <recommendedName>
        <fullName evidence="1">DUF5655 domain-containing protein</fullName>
    </recommendedName>
</protein>
<dbReference type="GO" id="GO:0003676">
    <property type="term" value="F:nucleic acid binding"/>
    <property type="evidence" value="ECO:0007669"/>
    <property type="project" value="InterPro"/>
</dbReference>
<sequence>MSDIKLFSIGAGEISELAGSSALLEKDLQNLIESQLETFLGVRFLASEYSTGKTHKGRIDSLGLDENNCPVIIEYKRNSNENVINQGLFYLDWLHDHQAEFQLLVMKKLDKEVTESIEWSGTRLICIAADFNRYDEHAVQQINRNIELMRYKYFGDDLLLLELVNAQSVSNISTSKEKQEIIATNSQLTGKASTRTDTHQDRFNQASPQLIGLYNEICDYALSLGDEVQRKELKFYTAFKRIKNFVSVQVWAPVRDPSLRLYLKLDPDSVELKAGFISDVRDKGHWGTGDLEIIIKSVVDFETAKLLIKKSYLSS</sequence>
<dbReference type="KEGG" id="njp:NEJAP_1937"/>
<dbReference type="InterPro" id="IPR011856">
    <property type="entry name" value="tRNA_endonuc-like_dom_sf"/>
</dbReference>
<dbReference type="Pfam" id="PF18899">
    <property type="entry name" value="DUF5655"/>
    <property type="match status" value="1"/>
</dbReference>
<dbReference type="EMBL" id="AP014546">
    <property type="protein sequence ID" value="BBB29887.1"/>
    <property type="molecule type" value="Genomic_DNA"/>
</dbReference>
<name>A0A7R6PGP5_9GAMM</name>
<gene>
    <name evidence="2" type="ORF">NEJAP_1937</name>
</gene>